<keyword evidence="1" id="KW-0732">Signal</keyword>
<protein>
    <recommendedName>
        <fullName evidence="4">Lipoprotein</fullName>
    </recommendedName>
</protein>
<dbReference type="RefSeq" id="WP_115362600.1">
    <property type="nucleotide sequence ID" value="NZ_QDKL01000003.1"/>
</dbReference>
<feature type="chain" id="PRO_5046052704" description="Lipoprotein" evidence="1">
    <location>
        <begin position="20"/>
        <end position="196"/>
    </location>
</feature>
<organism evidence="2 3">
    <name type="scientific">Halobacteriovorax vibrionivorans</name>
    <dbReference type="NCBI Taxonomy" id="2152716"/>
    <lineage>
        <taxon>Bacteria</taxon>
        <taxon>Pseudomonadati</taxon>
        <taxon>Bdellovibrionota</taxon>
        <taxon>Bacteriovoracia</taxon>
        <taxon>Bacteriovoracales</taxon>
        <taxon>Halobacteriovoraceae</taxon>
        <taxon>Halobacteriovorax</taxon>
    </lineage>
</organism>
<accession>A0ABY0IET4</accession>
<reference evidence="3" key="1">
    <citation type="journal article" date="2019" name="Int. J. Syst. Evol. Microbiol.">
        <title>Halobacteriovorax valvorus sp. nov., a novel prokaryotic predator isolated from coastal seawater of China.</title>
        <authorList>
            <person name="Chen M.-X."/>
        </authorList>
    </citation>
    <scope>NUCLEOTIDE SEQUENCE [LARGE SCALE GENOMIC DNA]</scope>
    <source>
        <strain evidence="3">BL9</strain>
    </source>
</reference>
<sequence>MQRKISFPTLFLIYLLSCAFSCSSNKEQSDTKANTRSLSSVEGKVEQDYQELDKDWHDRGMVAKDNIERIKDKRTLQDLCIKDFERSFFFHAIPEHNEAIRGTQEDGIVYALNILHSSEQVRDYRLLKVTLINFYYNHDSELVKVDVPLLARGWRVQMSSRRPGGFVIDNSRCYYFINTVNPFESGVLSINNGKDI</sequence>
<name>A0ABY0IET4_9BACT</name>
<evidence type="ECO:0000313" key="3">
    <source>
        <dbReference type="Proteomes" id="UP000443582"/>
    </source>
</evidence>
<feature type="signal peptide" evidence="1">
    <location>
        <begin position="1"/>
        <end position="19"/>
    </location>
</feature>
<dbReference type="Proteomes" id="UP000443582">
    <property type="component" value="Unassembled WGS sequence"/>
</dbReference>
<proteinExistence type="predicted"/>
<gene>
    <name evidence="2" type="ORF">DAY19_11550</name>
</gene>
<keyword evidence="3" id="KW-1185">Reference proteome</keyword>
<comment type="caution">
    <text evidence="2">The sequence shown here is derived from an EMBL/GenBank/DDBJ whole genome shotgun (WGS) entry which is preliminary data.</text>
</comment>
<evidence type="ECO:0000256" key="1">
    <source>
        <dbReference type="SAM" id="SignalP"/>
    </source>
</evidence>
<evidence type="ECO:0000313" key="2">
    <source>
        <dbReference type="EMBL" id="RZF20613.1"/>
    </source>
</evidence>
<dbReference type="EMBL" id="QDKL01000003">
    <property type="protein sequence ID" value="RZF20613.1"/>
    <property type="molecule type" value="Genomic_DNA"/>
</dbReference>
<evidence type="ECO:0008006" key="4">
    <source>
        <dbReference type="Google" id="ProtNLM"/>
    </source>
</evidence>